<accession>A0A5Q2VFJ0</accession>
<dbReference type="InterPro" id="IPR036937">
    <property type="entry name" value="Adhesion_dom_fimbrial_sf"/>
</dbReference>
<sequence>MTKHWVALALATVAAGSVLNVANAADQGHGTVNFIGSIIDAPCSISPDTIDQTVNLGQISNRALMNNGKSTPRAFNIKLEDCDVSNLKDKTVTTTFTGTESKALPGYLAIAGTASGASIAITADDGANIKLGSASPVAKIQDGKNTLRFAAYLQGNPPVKGSGSATTPAVIIPGEFTSVANFTLAYQ</sequence>
<gene>
    <name evidence="3" type="ORF">GHV41_12465</name>
</gene>
<evidence type="ECO:0000313" key="4">
    <source>
        <dbReference type="Proteomes" id="UP000381260"/>
    </source>
</evidence>
<dbReference type="Gene3D" id="2.60.40.1090">
    <property type="entry name" value="Fimbrial-type adhesion domain"/>
    <property type="match status" value="1"/>
</dbReference>
<evidence type="ECO:0000313" key="3">
    <source>
        <dbReference type="EMBL" id="QGH64327.1"/>
    </source>
</evidence>
<dbReference type="PANTHER" id="PTHR33420:SF26">
    <property type="entry name" value="FIMBRIAL SUBUNIT"/>
    <property type="match status" value="1"/>
</dbReference>
<evidence type="ECO:0000256" key="1">
    <source>
        <dbReference type="SAM" id="SignalP"/>
    </source>
</evidence>
<dbReference type="InterPro" id="IPR050263">
    <property type="entry name" value="Bact_Fimbrial_Adh_Pro"/>
</dbReference>
<feature type="domain" description="Fimbrial-type adhesion" evidence="2">
    <location>
        <begin position="33"/>
        <end position="186"/>
    </location>
</feature>
<protein>
    <submittedName>
        <fullName evidence="3">Fimbrial protein</fullName>
    </submittedName>
</protein>
<dbReference type="PANTHER" id="PTHR33420">
    <property type="entry name" value="FIMBRIAL SUBUNIT ELFA-RELATED"/>
    <property type="match status" value="1"/>
</dbReference>
<evidence type="ECO:0000259" key="2">
    <source>
        <dbReference type="Pfam" id="PF00419"/>
    </source>
</evidence>
<proteinExistence type="predicted"/>
<dbReference type="GO" id="GO:0009289">
    <property type="term" value="C:pilus"/>
    <property type="evidence" value="ECO:0007669"/>
    <property type="project" value="InterPro"/>
</dbReference>
<dbReference type="SUPFAM" id="SSF49401">
    <property type="entry name" value="Bacterial adhesins"/>
    <property type="match status" value="1"/>
</dbReference>
<dbReference type="GO" id="GO:0043709">
    <property type="term" value="P:cell adhesion involved in single-species biofilm formation"/>
    <property type="evidence" value="ECO:0007669"/>
    <property type="project" value="TreeGrafter"/>
</dbReference>
<organism evidence="3 4">
    <name type="scientific">Serratia proteamaculans</name>
    <dbReference type="NCBI Taxonomy" id="28151"/>
    <lineage>
        <taxon>Bacteria</taxon>
        <taxon>Pseudomonadati</taxon>
        <taxon>Pseudomonadota</taxon>
        <taxon>Gammaproteobacteria</taxon>
        <taxon>Enterobacterales</taxon>
        <taxon>Yersiniaceae</taxon>
        <taxon>Serratia</taxon>
    </lineage>
</organism>
<reference evidence="3 4" key="1">
    <citation type="submission" date="2019-11" db="EMBL/GenBank/DDBJ databases">
        <title>The Phosphoenolpyruvate Phosphotransferase System Regulates Serratia proteamaculans 336X Biofilm Formation and Wheat Roots colonization.</title>
        <authorList>
            <person name="Liu F."/>
        </authorList>
    </citation>
    <scope>NUCLEOTIDE SEQUENCE [LARGE SCALE GENOMIC DNA]</scope>
    <source>
        <strain evidence="3 4">336X</strain>
    </source>
</reference>
<dbReference type="EMBL" id="CP045913">
    <property type="protein sequence ID" value="QGH64327.1"/>
    <property type="molecule type" value="Genomic_DNA"/>
</dbReference>
<dbReference type="InterPro" id="IPR000259">
    <property type="entry name" value="Adhesion_dom_fimbrial"/>
</dbReference>
<name>A0A5Q2VFJ0_SERPR</name>
<feature type="signal peptide" evidence="1">
    <location>
        <begin position="1"/>
        <end position="24"/>
    </location>
</feature>
<dbReference type="InterPro" id="IPR008966">
    <property type="entry name" value="Adhesion_dom_sf"/>
</dbReference>
<feature type="chain" id="PRO_5024287249" evidence="1">
    <location>
        <begin position="25"/>
        <end position="187"/>
    </location>
</feature>
<keyword evidence="1" id="KW-0732">Signal</keyword>
<dbReference type="AlphaFoldDB" id="A0A5Q2VFJ0"/>
<dbReference type="Proteomes" id="UP000381260">
    <property type="component" value="Chromosome"/>
</dbReference>
<dbReference type="Pfam" id="PF00419">
    <property type="entry name" value="Fimbrial"/>
    <property type="match status" value="1"/>
</dbReference>